<dbReference type="EMBL" id="QGDI01000003">
    <property type="protein sequence ID" value="PWJ14185.1"/>
    <property type="molecule type" value="Genomic_DNA"/>
</dbReference>
<sequence length="385" mass="42729">MKIVYVSRNKMYVCNNGKVSELPCERAEKYTTAVNEINRNKEWKHQGAGAAFREDMRSVETEPEKLISINGICAADEGFIYSAKLGEMGAVYRKSADSPKAPEGHIYTGMDRSIGDISCKDGRIAAVLDGHLAIFDERGDYNELTDGQSVEESPSWSATDGRIFCTTKGRSVEDPRVFSAGSILAVDEEAGTIETLYEDESNDLLKPKNDAEGNFWFIRQPYKQPKTEREPIWKSVLLFPVRLVKAIFGFINAFSVIFGGEPLRKSQKKGDVKTRNKSPREIFFEQRILEAEKNEKENAAAGDANPGIFPRSRVLVRISPDGTETVVRKGVMDYTLCSEGVICSNGKEILLIGSDGTEKVIAKAELAEKLSVINENTDTDVKKSE</sequence>
<accession>A0A315Y1M3</accession>
<dbReference type="RefSeq" id="WP_109725954.1">
    <property type="nucleotide sequence ID" value="NZ_QGDI01000003.1"/>
</dbReference>
<dbReference type="AlphaFoldDB" id="A0A315Y1M3"/>
<organism evidence="1 2">
    <name type="scientific">Ruminococcus flavefaciens</name>
    <dbReference type="NCBI Taxonomy" id="1265"/>
    <lineage>
        <taxon>Bacteria</taxon>
        <taxon>Bacillati</taxon>
        <taxon>Bacillota</taxon>
        <taxon>Clostridia</taxon>
        <taxon>Eubacteriales</taxon>
        <taxon>Oscillospiraceae</taxon>
        <taxon>Ruminococcus</taxon>
    </lineage>
</organism>
<gene>
    <name evidence="1" type="ORF">IE37_01120</name>
</gene>
<dbReference type="OrthoDB" id="6702415at2"/>
<dbReference type="Proteomes" id="UP000245720">
    <property type="component" value="Unassembled WGS sequence"/>
</dbReference>
<evidence type="ECO:0000313" key="1">
    <source>
        <dbReference type="EMBL" id="PWJ14185.1"/>
    </source>
</evidence>
<protein>
    <submittedName>
        <fullName evidence="1">Uncharacterized protein</fullName>
    </submittedName>
</protein>
<evidence type="ECO:0000313" key="2">
    <source>
        <dbReference type="Proteomes" id="UP000245720"/>
    </source>
</evidence>
<reference evidence="1 2" key="1">
    <citation type="submission" date="2018-05" db="EMBL/GenBank/DDBJ databases">
        <title>The Hungate 1000. A catalogue of reference genomes from the rumen microbiome.</title>
        <authorList>
            <person name="Kelly W."/>
        </authorList>
    </citation>
    <scope>NUCLEOTIDE SEQUENCE [LARGE SCALE GENOMIC DNA]</scope>
    <source>
        <strain evidence="1 2">SAb67</strain>
    </source>
</reference>
<comment type="caution">
    <text evidence="1">The sequence shown here is derived from an EMBL/GenBank/DDBJ whole genome shotgun (WGS) entry which is preliminary data.</text>
</comment>
<proteinExistence type="predicted"/>
<name>A0A315Y1M3_RUMFL</name>